<name>A0A1B2EV58_9HYPH</name>
<proteinExistence type="predicted"/>
<geneLocation type="plasmid" evidence="1">
    <name>unnamed3</name>
</geneLocation>
<dbReference type="KEGG" id="moc:BB934_36755"/>
<sequence>MELELRTMRSSWTGASDQSQTGIHFSRSIILQKVDHGWIAGFPANTISVRISTAILGVRSSNRFLIAHLGQS</sequence>
<dbReference type="AlphaFoldDB" id="A0A1B2EV58"/>
<reference evidence="1" key="1">
    <citation type="submission" date="2016-07" db="EMBL/GenBank/DDBJ databases">
        <title>Microvirga ossetica sp. nov. a new species of rhizobia isolated from root nodules of the legume species Vicia alpestris Steven originated from North Ossetia region in the Caucasus.</title>
        <authorList>
            <person name="Safronova V.I."/>
            <person name="Kuznetsova I.G."/>
            <person name="Sazanova A.L."/>
            <person name="Belimov A."/>
            <person name="Andronov E."/>
            <person name="Osledkin Y.S."/>
            <person name="Onishchuk O.P."/>
            <person name="Kurchak O.N."/>
            <person name="Shaposhnikov A.I."/>
            <person name="Willems A."/>
            <person name="Tikhonovich I.A."/>
        </authorList>
    </citation>
    <scope>NUCLEOTIDE SEQUENCE [LARGE SCALE GENOMIC DNA]</scope>
    <source>
        <strain evidence="1">V5/3M</strain>
        <plasmid evidence="1">unnamed3</plasmid>
    </source>
</reference>
<evidence type="ECO:0000313" key="1">
    <source>
        <dbReference type="EMBL" id="ANY83782.1"/>
    </source>
</evidence>
<protein>
    <submittedName>
        <fullName evidence="1">Uncharacterized protein</fullName>
    </submittedName>
</protein>
<dbReference type="EMBL" id="CP016618">
    <property type="protein sequence ID" value="ANY83782.1"/>
    <property type="molecule type" value="Genomic_DNA"/>
</dbReference>
<accession>A0A1B2EV58</accession>
<gene>
    <name evidence="1" type="ORF">BB934_36755</name>
</gene>
<organism evidence="1">
    <name type="scientific">Microvirga ossetica</name>
    <dbReference type="NCBI Taxonomy" id="1882682"/>
    <lineage>
        <taxon>Bacteria</taxon>
        <taxon>Pseudomonadati</taxon>
        <taxon>Pseudomonadota</taxon>
        <taxon>Alphaproteobacteria</taxon>
        <taxon>Hyphomicrobiales</taxon>
        <taxon>Methylobacteriaceae</taxon>
        <taxon>Microvirga</taxon>
    </lineage>
</organism>
<keyword evidence="1" id="KW-0614">Plasmid</keyword>